<dbReference type="EMBL" id="CAJNJA010072158">
    <property type="protein sequence ID" value="CAE7906123.1"/>
    <property type="molecule type" value="Genomic_DNA"/>
</dbReference>
<evidence type="ECO:0000313" key="1">
    <source>
        <dbReference type="EMBL" id="CAE7906123.1"/>
    </source>
</evidence>
<dbReference type="AlphaFoldDB" id="A0A813BKU4"/>
<keyword evidence="2" id="KW-1185">Reference proteome</keyword>
<evidence type="ECO:0000313" key="2">
    <source>
        <dbReference type="Proteomes" id="UP000601435"/>
    </source>
</evidence>
<dbReference type="Proteomes" id="UP000601435">
    <property type="component" value="Unassembled WGS sequence"/>
</dbReference>
<feature type="non-terminal residue" evidence="1">
    <location>
        <position position="1"/>
    </location>
</feature>
<sequence>SYGEALAQVGGLEKLETFRELGNSLMEKYGVSREMAEVLPTNRHSRSTKLNYQKYVNDLGELLIRCIEQKVREIASQTKGKNCEPPIKSRYRLTDIVRDTIIYESMDDMYEGLKFMDAACEARKQD</sequence>
<reference evidence="1" key="1">
    <citation type="submission" date="2021-02" db="EMBL/GenBank/DDBJ databases">
        <authorList>
            <person name="Dougan E. K."/>
            <person name="Rhodes N."/>
            <person name="Thang M."/>
            <person name="Chan C."/>
        </authorList>
    </citation>
    <scope>NUCLEOTIDE SEQUENCE</scope>
</reference>
<gene>
    <name evidence="1" type="primary">Ankrd17</name>
    <name evidence="1" type="ORF">SNEC2469_LOCUS30659</name>
</gene>
<comment type="caution">
    <text evidence="1">The sequence shown here is derived from an EMBL/GenBank/DDBJ whole genome shotgun (WGS) entry which is preliminary data.</text>
</comment>
<organism evidence="1 2">
    <name type="scientific">Symbiodinium necroappetens</name>
    <dbReference type="NCBI Taxonomy" id="1628268"/>
    <lineage>
        <taxon>Eukaryota</taxon>
        <taxon>Sar</taxon>
        <taxon>Alveolata</taxon>
        <taxon>Dinophyceae</taxon>
        <taxon>Suessiales</taxon>
        <taxon>Symbiodiniaceae</taxon>
        <taxon>Symbiodinium</taxon>
    </lineage>
</organism>
<protein>
    <submittedName>
        <fullName evidence="1">Ankrd17 protein</fullName>
    </submittedName>
</protein>
<accession>A0A813BKU4</accession>
<name>A0A813BKU4_9DINO</name>
<proteinExistence type="predicted"/>
<dbReference type="OrthoDB" id="409938at2759"/>